<name>A0A9X0CZ48_9CNID</name>
<dbReference type="InterPro" id="IPR036055">
    <property type="entry name" value="LDL_receptor-like_sf"/>
</dbReference>
<evidence type="ECO:0000313" key="5">
    <source>
        <dbReference type="Proteomes" id="UP001163046"/>
    </source>
</evidence>
<feature type="disulfide bond" evidence="2">
    <location>
        <begin position="18"/>
        <end position="30"/>
    </location>
</feature>
<organism evidence="4 5">
    <name type="scientific">Desmophyllum pertusum</name>
    <dbReference type="NCBI Taxonomy" id="174260"/>
    <lineage>
        <taxon>Eukaryota</taxon>
        <taxon>Metazoa</taxon>
        <taxon>Cnidaria</taxon>
        <taxon>Anthozoa</taxon>
        <taxon>Hexacorallia</taxon>
        <taxon>Scleractinia</taxon>
        <taxon>Caryophylliina</taxon>
        <taxon>Caryophylliidae</taxon>
        <taxon>Desmophyllum</taxon>
    </lineage>
</organism>
<evidence type="ECO:0000259" key="3">
    <source>
        <dbReference type="PROSITE" id="PS50060"/>
    </source>
</evidence>
<sequence length="101" mass="10985">QPTSTPFGFHTRPTGTSCGVQQYVCKNLRCVDKAQICNFQDDCGDNSDEIPCGSNCTFEGDCYKGWRQATGTDNFNWRRISGKTLSVGTGPSADHTLGTPQ</sequence>
<accession>A0A9X0CZ48</accession>
<protein>
    <recommendedName>
        <fullName evidence="3">MAM domain-containing protein</fullName>
    </recommendedName>
</protein>
<proteinExistence type="predicted"/>
<dbReference type="SUPFAM" id="SSF57424">
    <property type="entry name" value="LDL receptor-like module"/>
    <property type="match status" value="1"/>
</dbReference>
<feature type="disulfide bond" evidence="2">
    <location>
        <begin position="37"/>
        <end position="52"/>
    </location>
</feature>
<dbReference type="Pfam" id="PF00057">
    <property type="entry name" value="Ldl_recept_a"/>
    <property type="match status" value="1"/>
</dbReference>
<dbReference type="Gene3D" id="4.10.400.10">
    <property type="entry name" value="Low-density Lipoprotein Receptor"/>
    <property type="match status" value="1"/>
</dbReference>
<dbReference type="PROSITE" id="PS50060">
    <property type="entry name" value="MAM_2"/>
    <property type="match status" value="1"/>
</dbReference>
<dbReference type="SMART" id="SM00192">
    <property type="entry name" value="LDLa"/>
    <property type="match status" value="1"/>
</dbReference>
<feature type="disulfide bond" evidence="2">
    <location>
        <begin position="25"/>
        <end position="43"/>
    </location>
</feature>
<feature type="non-terminal residue" evidence="4">
    <location>
        <position position="101"/>
    </location>
</feature>
<dbReference type="GO" id="GO:0016020">
    <property type="term" value="C:membrane"/>
    <property type="evidence" value="ECO:0007669"/>
    <property type="project" value="InterPro"/>
</dbReference>
<comment type="caution">
    <text evidence="4">The sequence shown here is derived from an EMBL/GenBank/DDBJ whole genome shotgun (WGS) entry which is preliminary data.</text>
</comment>
<feature type="non-terminal residue" evidence="4">
    <location>
        <position position="1"/>
    </location>
</feature>
<dbReference type="EMBL" id="MU826352">
    <property type="protein sequence ID" value="KAJ7380816.1"/>
    <property type="molecule type" value="Genomic_DNA"/>
</dbReference>
<dbReference type="Proteomes" id="UP001163046">
    <property type="component" value="Unassembled WGS sequence"/>
</dbReference>
<evidence type="ECO:0000256" key="1">
    <source>
        <dbReference type="ARBA" id="ARBA00023157"/>
    </source>
</evidence>
<dbReference type="InterPro" id="IPR000998">
    <property type="entry name" value="MAM_dom"/>
</dbReference>
<dbReference type="Gene3D" id="2.60.120.200">
    <property type="match status" value="1"/>
</dbReference>
<dbReference type="InterPro" id="IPR013320">
    <property type="entry name" value="ConA-like_dom_sf"/>
</dbReference>
<reference evidence="4" key="1">
    <citation type="submission" date="2023-01" db="EMBL/GenBank/DDBJ databases">
        <title>Genome assembly of the deep-sea coral Lophelia pertusa.</title>
        <authorList>
            <person name="Herrera S."/>
            <person name="Cordes E."/>
        </authorList>
    </citation>
    <scope>NUCLEOTIDE SEQUENCE</scope>
    <source>
        <strain evidence="4">USNM1676648</strain>
        <tissue evidence="4">Polyp</tissue>
    </source>
</reference>
<dbReference type="InterPro" id="IPR002172">
    <property type="entry name" value="LDrepeatLR_classA_rpt"/>
</dbReference>
<keyword evidence="1 2" id="KW-1015">Disulfide bond</keyword>
<keyword evidence="5" id="KW-1185">Reference proteome</keyword>
<evidence type="ECO:0000256" key="2">
    <source>
        <dbReference type="PROSITE-ProRule" id="PRU00124"/>
    </source>
</evidence>
<dbReference type="SUPFAM" id="SSF49899">
    <property type="entry name" value="Concanavalin A-like lectins/glucanases"/>
    <property type="match status" value="1"/>
</dbReference>
<evidence type="ECO:0000313" key="4">
    <source>
        <dbReference type="EMBL" id="KAJ7380816.1"/>
    </source>
</evidence>
<feature type="domain" description="MAM" evidence="3">
    <location>
        <begin position="54"/>
        <end position="101"/>
    </location>
</feature>
<dbReference type="AlphaFoldDB" id="A0A9X0CZ48"/>
<dbReference type="InterPro" id="IPR023415">
    <property type="entry name" value="LDLR_class-A_CS"/>
</dbReference>
<dbReference type="PROSITE" id="PS50068">
    <property type="entry name" value="LDLRA_2"/>
    <property type="match status" value="1"/>
</dbReference>
<gene>
    <name evidence="4" type="ORF">OS493_007201</name>
</gene>
<dbReference type="CDD" id="cd00112">
    <property type="entry name" value="LDLa"/>
    <property type="match status" value="1"/>
</dbReference>
<dbReference type="PROSITE" id="PS01209">
    <property type="entry name" value="LDLRA_1"/>
    <property type="match status" value="1"/>
</dbReference>
<dbReference type="OrthoDB" id="6095194at2759"/>